<evidence type="ECO:0000313" key="2">
    <source>
        <dbReference type="Proteomes" id="UP000887565"/>
    </source>
</evidence>
<organism evidence="2 3">
    <name type="scientific">Romanomermis culicivorax</name>
    <name type="common">Nematode worm</name>
    <dbReference type="NCBI Taxonomy" id="13658"/>
    <lineage>
        <taxon>Eukaryota</taxon>
        <taxon>Metazoa</taxon>
        <taxon>Ecdysozoa</taxon>
        <taxon>Nematoda</taxon>
        <taxon>Enoplea</taxon>
        <taxon>Dorylaimia</taxon>
        <taxon>Mermithida</taxon>
        <taxon>Mermithoidea</taxon>
        <taxon>Mermithidae</taxon>
        <taxon>Romanomermis</taxon>
    </lineage>
</organism>
<reference evidence="3" key="1">
    <citation type="submission" date="2022-11" db="UniProtKB">
        <authorList>
            <consortium name="WormBaseParasite"/>
        </authorList>
    </citation>
    <scope>IDENTIFICATION</scope>
</reference>
<sequence length="99" mass="11352">MAIKILDVESIDDAMRAKTMLKIQAIRVLHDKIFEEEKRTNRLISFLTIFCAVIGLGLVAAIFLDHPIAYESAMNVTSNAEKFYEVEDTRENIIFYVLI</sequence>
<dbReference type="Proteomes" id="UP000887565">
    <property type="component" value="Unplaced"/>
</dbReference>
<evidence type="ECO:0000313" key="3">
    <source>
        <dbReference type="WBParaSite" id="nRc.2.0.1.t08136-RA"/>
    </source>
</evidence>
<dbReference type="WBParaSite" id="nRc.2.0.1.t08136-RA">
    <property type="protein sequence ID" value="nRc.2.0.1.t08136-RA"/>
    <property type="gene ID" value="nRc.2.0.1.g08136"/>
</dbReference>
<accession>A0A915I334</accession>
<keyword evidence="1" id="KW-0812">Transmembrane</keyword>
<keyword evidence="2" id="KW-1185">Reference proteome</keyword>
<evidence type="ECO:0000256" key="1">
    <source>
        <dbReference type="SAM" id="Phobius"/>
    </source>
</evidence>
<feature type="transmembrane region" description="Helical" evidence="1">
    <location>
        <begin position="43"/>
        <end position="64"/>
    </location>
</feature>
<name>A0A915I334_ROMCU</name>
<protein>
    <submittedName>
        <fullName evidence="3">Uncharacterized protein</fullName>
    </submittedName>
</protein>
<keyword evidence="1" id="KW-0472">Membrane</keyword>
<keyword evidence="1" id="KW-1133">Transmembrane helix</keyword>
<dbReference type="AlphaFoldDB" id="A0A915I334"/>
<proteinExistence type="predicted"/>